<comment type="subcellular location">
    <subcellularLocation>
        <location evidence="1">Membrane</location>
        <topology evidence="1">Multi-pass membrane protein</topology>
    </subcellularLocation>
</comment>
<feature type="transmembrane region" description="Helical" evidence="3">
    <location>
        <begin position="48"/>
        <end position="67"/>
    </location>
</feature>
<evidence type="ECO:0000256" key="3">
    <source>
        <dbReference type="SAM" id="Phobius"/>
    </source>
</evidence>
<dbReference type="Gene3D" id="1.20.1250.20">
    <property type="entry name" value="MFS general substrate transporter like domains"/>
    <property type="match status" value="1"/>
</dbReference>
<keyword evidence="3" id="KW-1133">Transmembrane helix</keyword>
<feature type="transmembrane region" description="Helical" evidence="3">
    <location>
        <begin position="186"/>
        <end position="204"/>
    </location>
</feature>
<reference evidence="5" key="1">
    <citation type="journal article" date="2020" name="Fungal Divers.">
        <title>Resolving the Mortierellaceae phylogeny through synthesis of multi-gene phylogenetics and phylogenomics.</title>
        <authorList>
            <person name="Vandepol N."/>
            <person name="Liber J."/>
            <person name="Desiro A."/>
            <person name="Na H."/>
            <person name="Kennedy M."/>
            <person name="Barry K."/>
            <person name="Grigoriev I.V."/>
            <person name="Miller A.N."/>
            <person name="O'Donnell K."/>
            <person name="Stajich J.E."/>
            <person name="Bonito G."/>
        </authorList>
    </citation>
    <scope>NUCLEOTIDE SEQUENCE</scope>
    <source>
        <strain evidence="5">NRRL 2769</strain>
    </source>
</reference>
<dbReference type="InterPro" id="IPR050327">
    <property type="entry name" value="Proton-linked_MCT"/>
</dbReference>
<feature type="transmembrane region" description="Helical" evidence="3">
    <location>
        <begin position="310"/>
        <end position="331"/>
    </location>
</feature>
<dbReference type="Proteomes" id="UP000703661">
    <property type="component" value="Unassembled WGS sequence"/>
</dbReference>
<comment type="caution">
    <text evidence="5">The sequence shown here is derived from an EMBL/GenBank/DDBJ whole genome shotgun (WGS) entry which is preliminary data.</text>
</comment>
<dbReference type="PANTHER" id="PTHR11360">
    <property type="entry name" value="MONOCARBOXYLATE TRANSPORTER"/>
    <property type="match status" value="1"/>
</dbReference>
<dbReference type="PANTHER" id="PTHR11360:SF284">
    <property type="entry name" value="EG:103B4.3 PROTEIN-RELATED"/>
    <property type="match status" value="1"/>
</dbReference>
<dbReference type="GO" id="GO:0022857">
    <property type="term" value="F:transmembrane transporter activity"/>
    <property type="evidence" value="ECO:0007669"/>
    <property type="project" value="InterPro"/>
</dbReference>
<organism evidence="5 6">
    <name type="scientific">Entomortierella chlamydospora</name>
    <dbReference type="NCBI Taxonomy" id="101097"/>
    <lineage>
        <taxon>Eukaryota</taxon>
        <taxon>Fungi</taxon>
        <taxon>Fungi incertae sedis</taxon>
        <taxon>Mucoromycota</taxon>
        <taxon>Mortierellomycotina</taxon>
        <taxon>Mortierellomycetes</taxon>
        <taxon>Mortierellales</taxon>
        <taxon>Mortierellaceae</taxon>
        <taxon>Entomortierella</taxon>
    </lineage>
</organism>
<comment type="similarity">
    <text evidence="2">Belongs to the major facilitator superfamily. Monocarboxylate porter (TC 2.A.1.13) family.</text>
</comment>
<dbReference type="InterPro" id="IPR011701">
    <property type="entry name" value="MFS"/>
</dbReference>
<evidence type="ECO:0000256" key="2">
    <source>
        <dbReference type="ARBA" id="ARBA00006727"/>
    </source>
</evidence>
<evidence type="ECO:0000313" key="6">
    <source>
        <dbReference type="Proteomes" id="UP000703661"/>
    </source>
</evidence>
<keyword evidence="3" id="KW-0472">Membrane</keyword>
<feature type="transmembrane region" description="Helical" evidence="3">
    <location>
        <begin position="15"/>
        <end position="36"/>
    </location>
</feature>
<dbReference type="PROSITE" id="PS50850">
    <property type="entry name" value="MFS"/>
    <property type="match status" value="1"/>
</dbReference>
<feature type="transmembrane region" description="Helical" evidence="3">
    <location>
        <begin position="276"/>
        <end position="298"/>
    </location>
</feature>
<sequence length="344" mass="37136">MTLSLILASFSKQIWQLYITQGVLFGIGASLAYYPAIAVPSHHFTKKLGLATGIAVSGVGAGGLILAPLTHTLIDKIDIYWTLRTLALVCLVVCGTASALIVEDKDRVDIIQSQSEKSDDKKYKERKLDEKGSEDKPSFFAALKVFKDPRFLFLSLAEFIVDLAFLVPLYYMQTYAVFIGLSAERGALILGFSNGASFAGRVILGLISDYFSNAKVLLVCAWFTAFAVLVLWSISHSFGMLLLMGLVYGFFIGGYISLVPVAVAQSFGAKQMASTMGLMFTAAGLAMFGGAPLAGFLLDVTQPNTSYLPVILASGLAVTLGALCVSIWAYLDWKVKRAQLVKDK</sequence>
<feature type="transmembrane region" description="Helical" evidence="3">
    <location>
        <begin position="151"/>
        <end position="171"/>
    </location>
</feature>
<proteinExistence type="inferred from homology"/>
<dbReference type="GO" id="GO:0016020">
    <property type="term" value="C:membrane"/>
    <property type="evidence" value="ECO:0007669"/>
    <property type="project" value="UniProtKB-SubCell"/>
</dbReference>
<keyword evidence="3" id="KW-0812">Transmembrane</keyword>
<gene>
    <name evidence="5" type="ORF">BGZ80_011144</name>
</gene>
<evidence type="ECO:0000256" key="1">
    <source>
        <dbReference type="ARBA" id="ARBA00004141"/>
    </source>
</evidence>
<dbReference type="EMBL" id="JAAAID010000086">
    <property type="protein sequence ID" value="KAG0022795.1"/>
    <property type="molecule type" value="Genomic_DNA"/>
</dbReference>
<feature type="domain" description="Major facilitator superfamily (MFS) profile" evidence="4">
    <location>
        <begin position="150"/>
        <end position="344"/>
    </location>
</feature>
<feature type="transmembrane region" description="Helical" evidence="3">
    <location>
        <begin position="240"/>
        <end position="264"/>
    </location>
</feature>
<evidence type="ECO:0000259" key="4">
    <source>
        <dbReference type="PROSITE" id="PS50850"/>
    </source>
</evidence>
<feature type="transmembrane region" description="Helical" evidence="3">
    <location>
        <begin position="79"/>
        <end position="102"/>
    </location>
</feature>
<evidence type="ECO:0000313" key="5">
    <source>
        <dbReference type="EMBL" id="KAG0022795.1"/>
    </source>
</evidence>
<protein>
    <recommendedName>
        <fullName evidence="4">Major facilitator superfamily (MFS) profile domain-containing protein</fullName>
    </recommendedName>
</protein>
<keyword evidence="6" id="KW-1185">Reference proteome</keyword>
<dbReference type="AlphaFoldDB" id="A0A9P6T3S4"/>
<dbReference type="SUPFAM" id="SSF103473">
    <property type="entry name" value="MFS general substrate transporter"/>
    <property type="match status" value="1"/>
</dbReference>
<feature type="transmembrane region" description="Helical" evidence="3">
    <location>
        <begin position="216"/>
        <end position="234"/>
    </location>
</feature>
<name>A0A9P6T3S4_9FUNG</name>
<accession>A0A9P6T3S4</accession>
<dbReference type="InterPro" id="IPR036259">
    <property type="entry name" value="MFS_trans_sf"/>
</dbReference>
<dbReference type="InterPro" id="IPR020846">
    <property type="entry name" value="MFS_dom"/>
</dbReference>
<dbReference type="Pfam" id="PF07690">
    <property type="entry name" value="MFS_1"/>
    <property type="match status" value="1"/>
</dbReference>